<dbReference type="Proteomes" id="UP000249354">
    <property type="component" value="Unassembled WGS sequence"/>
</dbReference>
<dbReference type="GO" id="GO:0051537">
    <property type="term" value="F:2 iron, 2 sulfur cluster binding"/>
    <property type="evidence" value="ECO:0007669"/>
    <property type="project" value="UniProtKB-KW"/>
</dbReference>
<dbReference type="PROSITE" id="PS51296">
    <property type="entry name" value="RIESKE"/>
    <property type="match status" value="1"/>
</dbReference>
<evidence type="ECO:0000256" key="7">
    <source>
        <dbReference type="SAM" id="SignalP"/>
    </source>
</evidence>
<organism evidence="9 10">
    <name type="scientific">Leptolyngbya foveolarum</name>
    <dbReference type="NCBI Taxonomy" id="47253"/>
    <lineage>
        <taxon>Bacteria</taxon>
        <taxon>Bacillati</taxon>
        <taxon>Cyanobacteriota</taxon>
        <taxon>Cyanophyceae</taxon>
        <taxon>Leptolyngbyales</taxon>
        <taxon>Leptolyngbyaceae</taxon>
        <taxon>Leptolyngbya group</taxon>
        <taxon>Leptolyngbya</taxon>
    </lineage>
</organism>
<gene>
    <name evidence="9" type="ORF">DCF25_16155</name>
</gene>
<proteinExistence type="predicted"/>
<dbReference type="PANTHER" id="PTHR10134">
    <property type="entry name" value="CYTOCHROME B-C1 COMPLEX SUBUNIT RIESKE, MITOCHONDRIAL"/>
    <property type="match status" value="1"/>
</dbReference>
<dbReference type="EMBL" id="QBMC01000126">
    <property type="protein sequence ID" value="PZO13400.1"/>
    <property type="molecule type" value="Genomic_DNA"/>
</dbReference>
<name>A0A2W4U2V2_9CYAN</name>
<evidence type="ECO:0000313" key="9">
    <source>
        <dbReference type="EMBL" id="PZO13400.1"/>
    </source>
</evidence>
<dbReference type="InterPro" id="IPR014349">
    <property type="entry name" value="Rieske_Fe-S_prot"/>
</dbReference>
<evidence type="ECO:0000256" key="5">
    <source>
        <dbReference type="ARBA" id="ARBA00023157"/>
    </source>
</evidence>
<keyword evidence="1" id="KW-0001">2Fe-2S</keyword>
<keyword evidence="3" id="KW-0408">Iron</keyword>
<feature type="domain" description="Rieske" evidence="8">
    <location>
        <begin position="62"/>
        <end position="155"/>
    </location>
</feature>
<evidence type="ECO:0000313" key="10">
    <source>
        <dbReference type="Proteomes" id="UP000249354"/>
    </source>
</evidence>
<dbReference type="GO" id="GO:0016020">
    <property type="term" value="C:membrane"/>
    <property type="evidence" value="ECO:0007669"/>
    <property type="project" value="InterPro"/>
</dbReference>
<dbReference type="Pfam" id="PF00355">
    <property type="entry name" value="Rieske"/>
    <property type="match status" value="1"/>
</dbReference>
<dbReference type="Gene3D" id="2.102.10.10">
    <property type="entry name" value="Rieske [2Fe-2S] iron-sulphur domain"/>
    <property type="match status" value="1"/>
</dbReference>
<dbReference type="PRINTS" id="PR00162">
    <property type="entry name" value="RIESKE"/>
</dbReference>
<protein>
    <submittedName>
        <fullName evidence="9">Cytochrome B6</fullName>
    </submittedName>
</protein>
<dbReference type="SUPFAM" id="SSF50022">
    <property type="entry name" value="ISP domain"/>
    <property type="match status" value="1"/>
</dbReference>
<dbReference type="GO" id="GO:0046872">
    <property type="term" value="F:metal ion binding"/>
    <property type="evidence" value="ECO:0007669"/>
    <property type="project" value="UniProtKB-KW"/>
</dbReference>
<dbReference type="InterPro" id="IPR017941">
    <property type="entry name" value="Rieske_2Fe-2S"/>
</dbReference>
<dbReference type="PROSITE" id="PS51257">
    <property type="entry name" value="PROKAR_LIPOPROTEIN"/>
    <property type="match status" value="1"/>
</dbReference>
<dbReference type="GO" id="GO:0016705">
    <property type="term" value="F:oxidoreductase activity, acting on paired donors, with incorporation or reduction of molecular oxygen"/>
    <property type="evidence" value="ECO:0007669"/>
    <property type="project" value="UniProtKB-ARBA"/>
</dbReference>
<sequence>MKRRDFFNFVGLGLIATSLPVAIAACSPTETAEIDGAETDSADATAAPATEAAARDDGFAEIGTVAELDEAGFLANESFMGEKVVVVRDPANATAVVAMSSVCTHQGCVVDWQGAEFVCPCHQSKFSAEGAVLKGPATEPLAKYEAMVEGDVVLVKVA</sequence>
<comment type="caution">
    <text evidence="9">The sequence shown here is derived from an EMBL/GenBank/DDBJ whole genome shotgun (WGS) entry which is preliminary data.</text>
</comment>
<accession>A0A2W4U2V2</accession>
<reference evidence="9 10" key="2">
    <citation type="submission" date="2018-06" db="EMBL/GenBank/DDBJ databases">
        <title>Metagenomic assembly of (sub)arctic Cyanobacteria and their associated microbiome from non-axenic cultures.</title>
        <authorList>
            <person name="Baurain D."/>
        </authorList>
    </citation>
    <scope>NUCLEOTIDE SEQUENCE [LARGE SCALE GENOMIC DNA]</scope>
    <source>
        <strain evidence="9">ULC129bin1</strain>
    </source>
</reference>
<comment type="cofactor">
    <cofactor evidence="6">
        <name>[2Fe-2S] cluster</name>
        <dbReference type="ChEBI" id="CHEBI:190135"/>
    </cofactor>
</comment>
<feature type="chain" id="PRO_5016174006" evidence="7">
    <location>
        <begin position="25"/>
        <end position="158"/>
    </location>
</feature>
<keyword evidence="4" id="KW-0411">Iron-sulfur</keyword>
<dbReference type="CDD" id="cd03467">
    <property type="entry name" value="Rieske"/>
    <property type="match status" value="1"/>
</dbReference>
<dbReference type="AlphaFoldDB" id="A0A2W4U2V2"/>
<evidence type="ECO:0000256" key="2">
    <source>
        <dbReference type="ARBA" id="ARBA00022723"/>
    </source>
</evidence>
<dbReference type="GO" id="GO:0004497">
    <property type="term" value="F:monooxygenase activity"/>
    <property type="evidence" value="ECO:0007669"/>
    <property type="project" value="UniProtKB-ARBA"/>
</dbReference>
<keyword evidence="7" id="KW-0732">Signal</keyword>
<evidence type="ECO:0000256" key="4">
    <source>
        <dbReference type="ARBA" id="ARBA00023014"/>
    </source>
</evidence>
<dbReference type="InterPro" id="IPR005805">
    <property type="entry name" value="Rieske_Fe-S_prot_C"/>
</dbReference>
<evidence type="ECO:0000256" key="6">
    <source>
        <dbReference type="ARBA" id="ARBA00034078"/>
    </source>
</evidence>
<keyword evidence="2" id="KW-0479">Metal-binding</keyword>
<dbReference type="InterPro" id="IPR036922">
    <property type="entry name" value="Rieske_2Fe-2S_sf"/>
</dbReference>
<reference evidence="10" key="1">
    <citation type="submission" date="2018-04" db="EMBL/GenBank/DDBJ databases">
        <authorList>
            <person name="Cornet L."/>
        </authorList>
    </citation>
    <scope>NUCLEOTIDE SEQUENCE [LARGE SCALE GENOMIC DNA]</scope>
</reference>
<feature type="signal peptide" evidence="7">
    <location>
        <begin position="1"/>
        <end position="24"/>
    </location>
</feature>
<keyword evidence="5" id="KW-1015">Disulfide bond</keyword>
<evidence type="ECO:0000256" key="3">
    <source>
        <dbReference type="ARBA" id="ARBA00023004"/>
    </source>
</evidence>
<evidence type="ECO:0000256" key="1">
    <source>
        <dbReference type="ARBA" id="ARBA00022714"/>
    </source>
</evidence>
<evidence type="ECO:0000259" key="8">
    <source>
        <dbReference type="PROSITE" id="PS51296"/>
    </source>
</evidence>